<protein>
    <submittedName>
        <fullName evidence="2">Uncharacterized protein</fullName>
    </submittedName>
</protein>
<organism evidence="2 3">
    <name type="scientific">Lineolata rhizophorae</name>
    <dbReference type="NCBI Taxonomy" id="578093"/>
    <lineage>
        <taxon>Eukaryota</taxon>
        <taxon>Fungi</taxon>
        <taxon>Dikarya</taxon>
        <taxon>Ascomycota</taxon>
        <taxon>Pezizomycotina</taxon>
        <taxon>Dothideomycetes</taxon>
        <taxon>Dothideomycetes incertae sedis</taxon>
        <taxon>Lineolatales</taxon>
        <taxon>Lineolataceae</taxon>
        <taxon>Lineolata</taxon>
    </lineage>
</organism>
<evidence type="ECO:0000256" key="1">
    <source>
        <dbReference type="SAM" id="SignalP"/>
    </source>
</evidence>
<evidence type="ECO:0000313" key="2">
    <source>
        <dbReference type="EMBL" id="KAF2453950.1"/>
    </source>
</evidence>
<feature type="signal peptide" evidence="1">
    <location>
        <begin position="1"/>
        <end position="16"/>
    </location>
</feature>
<keyword evidence="3" id="KW-1185">Reference proteome</keyword>
<name>A0A6A6NQ65_9PEZI</name>
<dbReference type="Proteomes" id="UP000799766">
    <property type="component" value="Unassembled WGS sequence"/>
</dbReference>
<reference evidence="2" key="1">
    <citation type="journal article" date="2020" name="Stud. Mycol.">
        <title>101 Dothideomycetes genomes: a test case for predicting lifestyles and emergence of pathogens.</title>
        <authorList>
            <person name="Haridas S."/>
            <person name="Albert R."/>
            <person name="Binder M."/>
            <person name="Bloem J."/>
            <person name="Labutti K."/>
            <person name="Salamov A."/>
            <person name="Andreopoulos B."/>
            <person name="Baker S."/>
            <person name="Barry K."/>
            <person name="Bills G."/>
            <person name="Bluhm B."/>
            <person name="Cannon C."/>
            <person name="Castanera R."/>
            <person name="Culley D."/>
            <person name="Daum C."/>
            <person name="Ezra D."/>
            <person name="Gonzalez J."/>
            <person name="Henrissat B."/>
            <person name="Kuo A."/>
            <person name="Liang C."/>
            <person name="Lipzen A."/>
            <person name="Lutzoni F."/>
            <person name="Magnuson J."/>
            <person name="Mondo S."/>
            <person name="Nolan M."/>
            <person name="Ohm R."/>
            <person name="Pangilinan J."/>
            <person name="Park H.-J."/>
            <person name="Ramirez L."/>
            <person name="Alfaro M."/>
            <person name="Sun H."/>
            <person name="Tritt A."/>
            <person name="Yoshinaga Y."/>
            <person name="Zwiers L.-H."/>
            <person name="Turgeon B."/>
            <person name="Goodwin S."/>
            <person name="Spatafora J."/>
            <person name="Crous P."/>
            <person name="Grigoriev I."/>
        </authorList>
    </citation>
    <scope>NUCLEOTIDE SEQUENCE</scope>
    <source>
        <strain evidence="2">ATCC 16933</strain>
    </source>
</reference>
<evidence type="ECO:0000313" key="3">
    <source>
        <dbReference type="Proteomes" id="UP000799766"/>
    </source>
</evidence>
<keyword evidence="1" id="KW-0732">Signal</keyword>
<gene>
    <name evidence="2" type="ORF">BDY21DRAFT_354589</name>
</gene>
<feature type="chain" id="PRO_5025476679" evidence="1">
    <location>
        <begin position="17"/>
        <end position="170"/>
    </location>
</feature>
<dbReference type="AlphaFoldDB" id="A0A6A6NQ65"/>
<proteinExistence type="predicted"/>
<accession>A0A6A6NQ65</accession>
<sequence length="170" mass="19224">MLFAFFSFAFVAGTRESQRDHTTRPRHFSLASENLLGIPASPSRTYIPTYIHTFAQPPQPIAHTPTPSSQGQPPRTLFVADADGDARPRHDPGINYASCPVRPVLLVNFTWFPHHTQQILPSPFLIPSRWSDPKFKPRVFRTVWVMLPPIHTCSIGYRGLIGIKSVSFKY</sequence>
<dbReference type="EMBL" id="MU001694">
    <property type="protein sequence ID" value="KAF2453950.1"/>
    <property type="molecule type" value="Genomic_DNA"/>
</dbReference>